<dbReference type="GO" id="GO:0046872">
    <property type="term" value="F:metal ion binding"/>
    <property type="evidence" value="ECO:0007669"/>
    <property type="project" value="UniProtKB-UniRule"/>
</dbReference>
<evidence type="ECO:0000313" key="6">
    <source>
        <dbReference type="EMBL" id="SDW37219.1"/>
    </source>
</evidence>
<dbReference type="GO" id="GO:0005737">
    <property type="term" value="C:cytoplasm"/>
    <property type="evidence" value="ECO:0007669"/>
    <property type="project" value="TreeGrafter"/>
</dbReference>
<dbReference type="RefSeq" id="WP_093750723.1">
    <property type="nucleotide sequence ID" value="NZ_BSYN01000002.1"/>
</dbReference>
<evidence type="ECO:0000256" key="5">
    <source>
        <dbReference type="PIRSR" id="PIRSR602678-1"/>
    </source>
</evidence>
<dbReference type="InterPro" id="IPR002678">
    <property type="entry name" value="DUF34/NIF3"/>
</dbReference>
<reference evidence="6 7" key="1">
    <citation type="submission" date="2016-10" db="EMBL/GenBank/DDBJ databases">
        <authorList>
            <person name="de Groot N.N."/>
        </authorList>
    </citation>
    <scope>NUCLEOTIDE SEQUENCE [LARGE SCALE GENOMIC DNA]</scope>
    <source>
        <strain evidence="6 7">DSM 23310</strain>
    </source>
</reference>
<feature type="binding site" evidence="5">
    <location>
        <position position="328"/>
    </location>
    <ligand>
        <name>a divalent metal cation</name>
        <dbReference type="ChEBI" id="CHEBI:60240"/>
        <label>1</label>
    </ligand>
</feature>
<dbReference type="InterPro" id="IPR015867">
    <property type="entry name" value="N-reg_PII/ATP_PRibTrfase_C"/>
</dbReference>
<evidence type="ECO:0000256" key="4">
    <source>
        <dbReference type="PIRNR" id="PIRNR037489"/>
    </source>
</evidence>
<name>A0A1H2T1Q7_9FIRM</name>
<sequence>MKAIDIIKLLDQWAFPYLIDKWDNTGFQIGDPEREVSKILISLDLDREVFLEAMNKKVQMIVTHHPIIFKSLSRITKESYKESLIYDIIKEDLVVYNAHTNLDLVPGGVNDALANTLGIKNHEPLRVNYRDPLYKLVVFVPKDYAPIIRKVLGDMGAGWIGNYSHCTYNVEGMGTFLPLRGTKPFIGKVYELEEVEEVRIETIVEDNNLDEVLKEMIRHHPYEEVAYDIYPLKNEGKAYGYGRIGSIKEMALLDYLDIIKRSLEVDRVIVYGNRNRIVERVAVCGGSGASFIYDAYKRGADLYITGDVKYHDAQYANELGLTLVDAGHYHTEKVILPIIKDYLDKILENKVEIYLHDKSSPPFAFY</sequence>
<dbReference type="Gene3D" id="3.30.70.120">
    <property type="match status" value="1"/>
</dbReference>
<dbReference type="PANTHER" id="PTHR13799">
    <property type="entry name" value="NGG1 INTERACTING FACTOR 3"/>
    <property type="match status" value="1"/>
</dbReference>
<dbReference type="NCBIfam" id="TIGR00486">
    <property type="entry name" value="YbgI_SA1388"/>
    <property type="match status" value="1"/>
</dbReference>
<feature type="binding site" evidence="5">
    <location>
        <position position="65"/>
    </location>
    <ligand>
        <name>a divalent metal cation</name>
        <dbReference type="ChEBI" id="CHEBI:60240"/>
        <label>1</label>
    </ligand>
</feature>
<dbReference type="InterPro" id="IPR036069">
    <property type="entry name" value="DUF34/NIF3_sf"/>
</dbReference>
<dbReference type="PANTHER" id="PTHR13799:SF14">
    <property type="entry name" value="GTP CYCLOHYDROLASE 1 TYPE 2 HOMOLOG"/>
    <property type="match status" value="1"/>
</dbReference>
<proteinExistence type="inferred from homology"/>
<dbReference type="Proteomes" id="UP000198828">
    <property type="component" value="Unassembled WGS sequence"/>
</dbReference>
<evidence type="ECO:0000256" key="3">
    <source>
        <dbReference type="ARBA" id="ARBA00022723"/>
    </source>
</evidence>
<dbReference type="EMBL" id="FNNG01000002">
    <property type="protein sequence ID" value="SDW37219.1"/>
    <property type="molecule type" value="Genomic_DNA"/>
</dbReference>
<dbReference type="AlphaFoldDB" id="A0A1H2T1Q7"/>
<keyword evidence="3 4" id="KW-0479">Metal-binding</keyword>
<keyword evidence="7" id="KW-1185">Reference proteome</keyword>
<dbReference type="SUPFAM" id="SSF102705">
    <property type="entry name" value="NIF3 (NGG1p interacting factor 3)-like"/>
    <property type="match status" value="1"/>
</dbReference>
<dbReference type="PIRSF" id="PIRSF037489">
    <property type="entry name" value="UCP037489_NIF3_YqfO"/>
    <property type="match status" value="1"/>
</dbReference>
<evidence type="ECO:0000256" key="1">
    <source>
        <dbReference type="ARBA" id="ARBA00006964"/>
    </source>
</evidence>
<feature type="binding site" evidence="5">
    <location>
        <position position="332"/>
    </location>
    <ligand>
        <name>a divalent metal cation</name>
        <dbReference type="ChEBI" id="CHEBI:60240"/>
        <label>1</label>
    </ligand>
</feature>
<evidence type="ECO:0000313" key="7">
    <source>
        <dbReference type="Proteomes" id="UP000198828"/>
    </source>
</evidence>
<dbReference type="Gene3D" id="3.40.1390.30">
    <property type="entry name" value="NIF3 (NGG1p interacting factor 3)-like"/>
    <property type="match status" value="1"/>
</dbReference>
<dbReference type="Pfam" id="PF01784">
    <property type="entry name" value="DUF34_NIF3"/>
    <property type="match status" value="1"/>
</dbReference>
<feature type="binding site" evidence="5">
    <location>
        <position position="103"/>
    </location>
    <ligand>
        <name>a divalent metal cation</name>
        <dbReference type="ChEBI" id="CHEBI:60240"/>
        <label>1</label>
    </ligand>
</feature>
<dbReference type="FunFam" id="3.40.1390.30:FF:000001">
    <property type="entry name" value="GTP cyclohydrolase 1 type 2"/>
    <property type="match status" value="1"/>
</dbReference>
<gene>
    <name evidence="6" type="ORF">SAMN05660923_00597</name>
</gene>
<dbReference type="OrthoDB" id="9792792at2"/>
<dbReference type="InterPro" id="IPR017221">
    <property type="entry name" value="DUF34/NIF3_bac"/>
</dbReference>
<comment type="similarity">
    <text evidence="1 4">Belongs to the GTP cyclohydrolase I type 2/NIF3 family.</text>
</comment>
<protein>
    <recommendedName>
        <fullName evidence="2 4">GTP cyclohydrolase 1 type 2 homolog</fullName>
    </recommendedName>
</protein>
<dbReference type="FunFam" id="3.30.70.120:FF:000006">
    <property type="entry name" value="GTP cyclohydrolase 1 type 2 homolog"/>
    <property type="match status" value="1"/>
</dbReference>
<organism evidence="6 7">
    <name type="scientific">Tepidimicrobium xylanilyticum</name>
    <dbReference type="NCBI Taxonomy" id="1123352"/>
    <lineage>
        <taxon>Bacteria</taxon>
        <taxon>Bacillati</taxon>
        <taxon>Bacillota</taxon>
        <taxon>Tissierellia</taxon>
        <taxon>Tissierellales</taxon>
        <taxon>Tepidimicrobiaceae</taxon>
        <taxon>Tepidimicrobium</taxon>
    </lineage>
</organism>
<evidence type="ECO:0000256" key="2">
    <source>
        <dbReference type="ARBA" id="ARBA00022112"/>
    </source>
</evidence>
<feature type="binding site" evidence="5">
    <location>
        <position position="64"/>
    </location>
    <ligand>
        <name>a divalent metal cation</name>
        <dbReference type="ChEBI" id="CHEBI:60240"/>
        <label>2</label>
    </ligand>
</feature>
<accession>A0A1H2T1Q7</accession>